<feature type="transmembrane region" description="Helical" evidence="7">
    <location>
        <begin position="103"/>
        <end position="124"/>
    </location>
</feature>
<dbReference type="InterPro" id="IPR045621">
    <property type="entry name" value="BPD_transp_1_N"/>
</dbReference>
<evidence type="ECO:0000256" key="2">
    <source>
        <dbReference type="ARBA" id="ARBA00022448"/>
    </source>
</evidence>
<dbReference type="Pfam" id="PF00528">
    <property type="entry name" value="BPD_transp_1"/>
    <property type="match status" value="1"/>
</dbReference>
<evidence type="ECO:0000256" key="4">
    <source>
        <dbReference type="ARBA" id="ARBA00022692"/>
    </source>
</evidence>
<dbReference type="OrthoDB" id="44105at2157"/>
<evidence type="ECO:0000256" key="7">
    <source>
        <dbReference type="RuleBase" id="RU363032"/>
    </source>
</evidence>
<accession>A0A0D6JU58</accession>
<dbReference type="InterPro" id="IPR035906">
    <property type="entry name" value="MetI-like_sf"/>
</dbReference>
<evidence type="ECO:0000313" key="10">
    <source>
        <dbReference type="Proteomes" id="UP000198902"/>
    </source>
</evidence>
<feature type="transmembrane region" description="Helical" evidence="7">
    <location>
        <begin position="305"/>
        <end position="328"/>
    </location>
</feature>
<dbReference type="EMBL" id="CSTE01000003">
    <property type="protein sequence ID" value="CQR51887.1"/>
    <property type="molecule type" value="Genomic_DNA"/>
</dbReference>
<dbReference type="GO" id="GO:0071916">
    <property type="term" value="F:dipeptide transmembrane transporter activity"/>
    <property type="evidence" value="ECO:0007669"/>
    <property type="project" value="TreeGrafter"/>
</dbReference>
<dbReference type="SUPFAM" id="SSF161098">
    <property type="entry name" value="MetI-like"/>
    <property type="match status" value="1"/>
</dbReference>
<reference evidence="10" key="1">
    <citation type="submission" date="2015-03" db="EMBL/GenBank/DDBJ databases">
        <authorList>
            <person name="Urmite Genomes"/>
        </authorList>
    </citation>
    <scope>NUCLEOTIDE SEQUENCE [LARGE SCALE GENOMIC DNA]</scope>
    <source>
        <strain evidence="10">Arc-Hr</strain>
    </source>
</reference>
<dbReference type="PANTHER" id="PTHR43163">
    <property type="entry name" value="DIPEPTIDE TRANSPORT SYSTEM PERMEASE PROTEIN DPPB-RELATED"/>
    <property type="match status" value="1"/>
</dbReference>
<dbReference type="Gene3D" id="1.10.3720.10">
    <property type="entry name" value="MetI-like"/>
    <property type="match status" value="1"/>
</dbReference>
<evidence type="ECO:0000256" key="6">
    <source>
        <dbReference type="ARBA" id="ARBA00023136"/>
    </source>
</evidence>
<dbReference type="PANTHER" id="PTHR43163:SF6">
    <property type="entry name" value="DIPEPTIDE TRANSPORT SYSTEM PERMEASE PROTEIN DPPB-RELATED"/>
    <property type="match status" value="1"/>
</dbReference>
<gene>
    <name evidence="9" type="primary">ddpB_2</name>
    <name evidence="9" type="ORF">BN996_02872</name>
</gene>
<dbReference type="RefSeq" id="WP_089780140.1">
    <property type="nucleotide sequence ID" value="NZ_CABLRR010000003.1"/>
</dbReference>
<feature type="transmembrane region" description="Helical" evidence="7">
    <location>
        <begin position="136"/>
        <end position="161"/>
    </location>
</feature>
<name>A0A0D6JU58_9EURY</name>
<keyword evidence="4 7" id="KW-0812">Transmembrane</keyword>
<keyword evidence="10" id="KW-1185">Reference proteome</keyword>
<organism evidence="9 10">
    <name type="scientific">Haloferax massiliensis</name>
    <dbReference type="NCBI Taxonomy" id="1476858"/>
    <lineage>
        <taxon>Archaea</taxon>
        <taxon>Methanobacteriati</taxon>
        <taxon>Methanobacteriota</taxon>
        <taxon>Stenosarchaea group</taxon>
        <taxon>Halobacteria</taxon>
        <taxon>Halobacteriales</taxon>
        <taxon>Haloferacaceae</taxon>
        <taxon>Haloferax</taxon>
    </lineage>
</organism>
<keyword evidence="5 7" id="KW-1133">Transmembrane helix</keyword>
<evidence type="ECO:0000313" key="9">
    <source>
        <dbReference type="EMBL" id="CQR51887.1"/>
    </source>
</evidence>
<evidence type="ECO:0000256" key="3">
    <source>
        <dbReference type="ARBA" id="ARBA00022475"/>
    </source>
</evidence>
<evidence type="ECO:0000259" key="8">
    <source>
        <dbReference type="PROSITE" id="PS50928"/>
    </source>
</evidence>
<dbReference type="PROSITE" id="PS50928">
    <property type="entry name" value="ABC_TM1"/>
    <property type="match status" value="1"/>
</dbReference>
<keyword evidence="2 7" id="KW-0813">Transport</keyword>
<comment type="similarity">
    <text evidence="7">Belongs to the binding-protein-dependent transport system permease family.</text>
</comment>
<dbReference type="CDD" id="cd06261">
    <property type="entry name" value="TM_PBP2"/>
    <property type="match status" value="1"/>
</dbReference>
<feature type="transmembrane region" description="Helical" evidence="7">
    <location>
        <begin position="201"/>
        <end position="221"/>
    </location>
</feature>
<dbReference type="InterPro" id="IPR000515">
    <property type="entry name" value="MetI-like"/>
</dbReference>
<keyword evidence="3" id="KW-1003">Cell membrane</keyword>
<evidence type="ECO:0000256" key="1">
    <source>
        <dbReference type="ARBA" id="ARBA00004651"/>
    </source>
</evidence>
<evidence type="ECO:0000256" key="5">
    <source>
        <dbReference type="ARBA" id="ARBA00022989"/>
    </source>
</evidence>
<comment type="subcellular location">
    <subcellularLocation>
        <location evidence="1 7">Cell membrane</location>
        <topology evidence="1 7">Multi-pass membrane protein</topology>
    </subcellularLocation>
</comment>
<proteinExistence type="inferred from homology"/>
<sequence length="343" mass="37221">MKYWQYLVRRLAGILVSLIGLSIIIFTTSRVLPGNPARMALGALASEEQVRALAAEMGLNKPIPLQYLDYMQGLLVGDLGTSLETKRAVSTDIVYYLPATLELITVSMFLTVVIGIPLGVIAAQNKDGLADNATRLVAFFSVSVPGFFIAIMFQLIFGYLLEWLPITGRLGSEFGSGVSRFTGFLLVDTLLSGNLAAHVDAWAHIILPALALSLAGIGQVMRITRSSMIDVKDQDYVEAERGFGLPSWLVTYKYTLKNAFIPTLTILGLLYASLLGNAFLIELVYSWPGLASYGVTAVLNNDFNAVVGVTMTIGVAFVSINFLVDVLLGRVDPRIRLAMEEAT</sequence>
<protein>
    <submittedName>
        <fullName evidence="9">Putative D,D-dipeptide transport system permease protein DdpB</fullName>
    </submittedName>
</protein>
<feature type="domain" description="ABC transmembrane type-1" evidence="8">
    <location>
        <begin position="97"/>
        <end position="328"/>
    </location>
</feature>
<dbReference type="AlphaFoldDB" id="A0A0D6JU58"/>
<feature type="transmembrane region" description="Helical" evidence="7">
    <location>
        <begin position="259"/>
        <end position="285"/>
    </location>
</feature>
<feature type="transmembrane region" description="Helical" evidence="7">
    <location>
        <begin position="12"/>
        <end position="32"/>
    </location>
</feature>
<dbReference type="Proteomes" id="UP000198902">
    <property type="component" value="Unassembled WGS sequence"/>
</dbReference>
<dbReference type="GO" id="GO:0005886">
    <property type="term" value="C:plasma membrane"/>
    <property type="evidence" value="ECO:0007669"/>
    <property type="project" value="UniProtKB-SubCell"/>
</dbReference>
<keyword evidence="6 7" id="KW-0472">Membrane</keyword>
<dbReference type="Pfam" id="PF19300">
    <property type="entry name" value="BPD_transp_1_N"/>
    <property type="match status" value="1"/>
</dbReference>